<name>A0ABR1Q4J1_9PEZI</name>
<gene>
    <name evidence="3" type="ORF">PG986_011232</name>
</gene>
<keyword evidence="4" id="KW-1185">Reference proteome</keyword>
<accession>A0ABR1Q4J1</accession>
<protein>
    <submittedName>
        <fullName evidence="3">Uncharacterized protein</fullName>
    </submittedName>
</protein>
<reference evidence="3 4" key="1">
    <citation type="submission" date="2023-01" db="EMBL/GenBank/DDBJ databases">
        <title>Analysis of 21 Apiospora genomes using comparative genomics revels a genus with tremendous synthesis potential of carbohydrate active enzymes and secondary metabolites.</title>
        <authorList>
            <person name="Sorensen T."/>
        </authorList>
    </citation>
    <scope>NUCLEOTIDE SEQUENCE [LARGE SCALE GENOMIC DNA]</scope>
    <source>
        <strain evidence="3 4">CBS 24483</strain>
    </source>
</reference>
<keyword evidence="2" id="KW-0472">Membrane</keyword>
<comment type="caution">
    <text evidence="3">The sequence shown here is derived from an EMBL/GenBank/DDBJ whole genome shotgun (WGS) entry which is preliminary data.</text>
</comment>
<dbReference type="Gene3D" id="3.40.50.720">
    <property type="entry name" value="NAD(P)-binding Rossmann-like Domain"/>
    <property type="match status" value="1"/>
</dbReference>
<dbReference type="SUPFAM" id="SSF51735">
    <property type="entry name" value="NAD(P)-binding Rossmann-fold domains"/>
    <property type="match status" value="1"/>
</dbReference>
<evidence type="ECO:0000256" key="1">
    <source>
        <dbReference type="ARBA" id="ARBA00023002"/>
    </source>
</evidence>
<dbReference type="RefSeq" id="XP_066696945.1">
    <property type="nucleotide sequence ID" value="XM_066847454.1"/>
</dbReference>
<evidence type="ECO:0000313" key="3">
    <source>
        <dbReference type="EMBL" id="KAK7946911.1"/>
    </source>
</evidence>
<dbReference type="GeneID" id="92080516"/>
<dbReference type="PANTHER" id="PTHR47534:SF3">
    <property type="entry name" value="ALCOHOL DEHYDROGENASE-LIKE C-TERMINAL DOMAIN-CONTAINING PROTEIN"/>
    <property type="match status" value="1"/>
</dbReference>
<dbReference type="InterPro" id="IPR036291">
    <property type="entry name" value="NAD(P)-bd_dom_sf"/>
</dbReference>
<keyword evidence="2" id="KW-0812">Transmembrane</keyword>
<dbReference type="InterPro" id="IPR052228">
    <property type="entry name" value="Sec_Metab_Biosynth_Oxidored"/>
</dbReference>
<feature type="transmembrane region" description="Helical" evidence="2">
    <location>
        <begin position="236"/>
        <end position="256"/>
    </location>
</feature>
<evidence type="ECO:0000256" key="2">
    <source>
        <dbReference type="SAM" id="Phobius"/>
    </source>
</evidence>
<dbReference type="Proteomes" id="UP001391051">
    <property type="component" value="Unassembled WGS sequence"/>
</dbReference>
<evidence type="ECO:0000313" key="4">
    <source>
        <dbReference type="Proteomes" id="UP001391051"/>
    </source>
</evidence>
<proteinExistence type="predicted"/>
<keyword evidence="2" id="KW-1133">Transmembrane helix</keyword>
<dbReference type="PANTHER" id="PTHR47534">
    <property type="entry name" value="YALI0E05731P"/>
    <property type="match status" value="1"/>
</dbReference>
<organism evidence="3 4">
    <name type="scientific">Apiospora aurea</name>
    <dbReference type="NCBI Taxonomy" id="335848"/>
    <lineage>
        <taxon>Eukaryota</taxon>
        <taxon>Fungi</taxon>
        <taxon>Dikarya</taxon>
        <taxon>Ascomycota</taxon>
        <taxon>Pezizomycotina</taxon>
        <taxon>Sordariomycetes</taxon>
        <taxon>Xylariomycetidae</taxon>
        <taxon>Amphisphaeriales</taxon>
        <taxon>Apiosporaceae</taxon>
        <taxon>Apiospora</taxon>
    </lineage>
</organism>
<keyword evidence="1" id="KW-0560">Oxidoreductase</keyword>
<dbReference type="EMBL" id="JAQQWE010000007">
    <property type="protein sequence ID" value="KAK7946911.1"/>
    <property type="molecule type" value="Genomic_DNA"/>
</dbReference>
<sequence>MVNIRDVVASNARFARAQHEGSVCVFAGATSGIGNSTMPRLATMMQSSTFYILGRSEARFVSQMDELRVSAPTNKFVFVDCQLSLIRDVDAASKRILSAEKMVDYLCMSPGGMPFQGAVYTEEEGLDVHFVVSYYARARLLSNLLPLLHQSPQPRVLSILNGTKEKRINEQEIGLQKNWGIVSLVSHSTICTSLAFDYLSAAETPAPHTVLIHATPGLVHTRVQRTRRPSIKKVGILWWALTSAFQIVSGWIIVCFGRSLEEAGERHAFLLTTDTIGPGSWRTNRNIDVVPDNEALRYYHERGFAETVWNHTVQVWETALGRSSSS</sequence>